<dbReference type="EC" id="6.1.1.10" evidence="3"/>
<dbReference type="Gene3D" id="3.40.50.620">
    <property type="entry name" value="HUPs"/>
    <property type="match status" value="1"/>
</dbReference>
<comment type="subcellular location">
    <subcellularLocation>
        <location evidence="1">Cytoplasm</location>
    </subcellularLocation>
</comment>
<evidence type="ECO:0000256" key="9">
    <source>
        <dbReference type="ARBA" id="ARBA00023146"/>
    </source>
</evidence>
<dbReference type="GO" id="GO:0006431">
    <property type="term" value="P:methionyl-tRNA aminoacylation"/>
    <property type="evidence" value="ECO:0007669"/>
    <property type="project" value="InterPro"/>
</dbReference>
<dbReference type="InterPro" id="IPR014758">
    <property type="entry name" value="Met-tRNA_synth"/>
</dbReference>
<dbReference type="PRINTS" id="PR01041">
    <property type="entry name" value="TRNASYNTHMET"/>
</dbReference>
<dbReference type="Gene3D" id="2.20.28.20">
    <property type="entry name" value="Methionyl-tRNA synthetase, Zn-domain"/>
    <property type="match status" value="1"/>
</dbReference>
<evidence type="ECO:0000256" key="3">
    <source>
        <dbReference type="ARBA" id="ARBA00012838"/>
    </source>
</evidence>
<evidence type="ECO:0000256" key="10">
    <source>
        <dbReference type="ARBA" id="ARBA00030904"/>
    </source>
</evidence>
<dbReference type="SUPFAM" id="SSF47323">
    <property type="entry name" value="Anticodon-binding domain of a subclass of class I aminoacyl-tRNA synthetases"/>
    <property type="match status" value="1"/>
</dbReference>
<dbReference type="InterPro" id="IPR009080">
    <property type="entry name" value="tRNAsynth_Ia_anticodon-bd"/>
</dbReference>
<dbReference type="PROSITE" id="PS00178">
    <property type="entry name" value="AA_TRNA_LIGASE_I"/>
    <property type="match status" value="1"/>
</dbReference>
<evidence type="ECO:0000259" key="13">
    <source>
        <dbReference type="Pfam" id="PF09334"/>
    </source>
</evidence>
<dbReference type="Proteomes" id="UP000268162">
    <property type="component" value="Unassembled WGS sequence"/>
</dbReference>
<keyword evidence="16" id="KW-1185">Reference proteome</keyword>
<keyword evidence="9 12" id="KW-0030">Aminoacyl-tRNA synthetase</keyword>
<dbReference type="FunFam" id="1.10.730.10:FF:000037">
    <property type="entry name" value="Methionyl-tRNA synthetase"/>
    <property type="match status" value="1"/>
</dbReference>
<protein>
    <recommendedName>
        <fullName evidence="3">methionine--tRNA ligase</fullName>
        <ecNumber evidence="3">6.1.1.10</ecNumber>
    </recommendedName>
    <alternativeName>
        <fullName evidence="10">Methionyl-tRNA synthetase</fullName>
    </alternativeName>
</protein>
<dbReference type="AlphaFoldDB" id="A0A4P9ZMT4"/>
<dbReference type="GO" id="GO:0036464">
    <property type="term" value="C:cytoplasmic ribonucleoprotein granule"/>
    <property type="evidence" value="ECO:0007669"/>
    <property type="project" value="UniProtKB-ARBA"/>
</dbReference>
<dbReference type="EMBL" id="ML003102">
    <property type="protein sequence ID" value="RKP34704.1"/>
    <property type="molecule type" value="Genomic_DNA"/>
</dbReference>
<evidence type="ECO:0000256" key="12">
    <source>
        <dbReference type="RuleBase" id="RU363039"/>
    </source>
</evidence>
<evidence type="ECO:0000259" key="14">
    <source>
        <dbReference type="Pfam" id="PF19303"/>
    </source>
</evidence>
<dbReference type="InterPro" id="IPR001412">
    <property type="entry name" value="aa-tRNA-synth_I_CS"/>
</dbReference>
<evidence type="ECO:0000313" key="16">
    <source>
        <dbReference type="Proteomes" id="UP000268162"/>
    </source>
</evidence>
<name>A0A4P9ZMT4_9FUNG</name>
<keyword evidence="8 12" id="KW-0648">Protein biosynthesis</keyword>
<dbReference type="FunFam" id="2.20.28.20:FF:000001">
    <property type="entry name" value="Methionine--tRNA ligase"/>
    <property type="match status" value="1"/>
</dbReference>
<dbReference type="Gene3D" id="1.10.730.10">
    <property type="entry name" value="Isoleucyl-tRNA Synthetase, Domain 1"/>
    <property type="match status" value="1"/>
</dbReference>
<keyword evidence="5 12" id="KW-0436">Ligase</keyword>
<comment type="similarity">
    <text evidence="2 12">Belongs to the class-I aminoacyl-tRNA synthetase family.</text>
</comment>
<dbReference type="InterPro" id="IPR041872">
    <property type="entry name" value="Anticodon_Met"/>
</dbReference>
<keyword evidence="4" id="KW-0963">Cytoplasm</keyword>
<keyword evidence="6 12" id="KW-0547">Nucleotide-binding</keyword>
<evidence type="ECO:0000256" key="8">
    <source>
        <dbReference type="ARBA" id="ARBA00022917"/>
    </source>
</evidence>
<dbReference type="SUPFAM" id="SSF57770">
    <property type="entry name" value="Methionyl-tRNA synthetase (MetRS), Zn-domain"/>
    <property type="match status" value="1"/>
</dbReference>
<dbReference type="Pfam" id="PF19303">
    <property type="entry name" value="Anticodon_3"/>
    <property type="match status" value="1"/>
</dbReference>
<dbReference type="GO" id="GO:0005524">
    <property type="term" value="F:ATP binding"/>
    <property type="evidence" value="ECO:0007669"/>
    <property type="project" value="UniProtKB-KW"/>
</dbReference>
<dbReference type="SUPFAM" id="SSF52374">
    <property type="entry name" value="Nucleotidylyl transferase"/>
    <property type="match status" value="1"/>
</dbReference>
<feature type="domain" description="Methionyl-tRNA synthetase anticodon-binding" evidence="14">
    <location>
        <begin position="647"/>
        <end position="793"/>
    </location>
</feature>
<evidence type="ECO:0000256" key="7">
    <source>
        <dbReference type="ARBA" id="ARBA00022840"/>
    </source>
</evidence>
<reference evidence="16" key="1">
    <citation type="journal article" date="2018" name="Nat. Microbiol.">
        <title>Leveraging single-cell genomics to expand the fungal tree of life.</title>
        <authorList>
            <person name="Ahrendt S.R."/>
            <person name="Quandt C.A."/>
            <person name="Ciobanu D."/>
            <person name="Clum A."/>
            <person name="Salamov A."/>
            <person name="Andreopoulos B."/>
            <person name="Cheng J.F."/>
            <person name="Woyke T."/>
            <person name="Pelin A."/>
            <person name="Henrissat B."/>
            <person name="Reynolds N.K."/>
            <person name="Benny G.L."/>
            <person name="Smith M.E."/>
            <person name="James T.Y."/>
            <person name="Grigoriev I.V."/>
        </authorList>
    </citation>
    <scope>NUCLEOTIDE SEQUENCE [LARGE SCALE GENOMIC DNA]</scope>
    <source>
        <strain evidence="16">RSA 468</strain>
    </source>
</reference>
<feature type="domain" description="Methionyl/Leucyl tRNA synthetase" evidence="13">
    <location>
        <begin position="233"/>
        <end position="625"/>
    </location>
</feature>
<dbReference type="InterPro" id="IPR023458">
    <property type="entry name" value="Met-tRNA_ligase_1"/>
</dbReference>
<dbReference type="PANTHER" id="PTHR45765:SF1">
    <property type="entry name" value="METHIONINE--TRNA LIGASE, CYTOPLASMIC"/>
    <property type="match status" value="1"/>
</dbReference>
<evidence type="ECO:0000256" key="6">
    <source>
        <dbReference type="ARBA" id="ARBA00022741"/>
    </source>
</evidence>
<dbReference type="NCBIfam" id="TIGR00398">
    <property type="entry name" value="metG"/>
    <property type="match status" value="1"/>
</dbReference>
<accession>A0A4P9ZMT4</accession>
<evidence type="ECO:0000256" key="4">
    <source>
        <dbReference type="ARBA" id="ARBA00022490"/>
    </source>
</evidence>
<dbReference type="GO" id="GO:0017101">
    <property type="term" value="C:aminoacyl-tRNA synthetase multienzyme complex"/>
    <property type="evidence" value="ECO:0007669"/>
    <property type="project" value="TreeGrafter"/>
</dbReference>
<dbReference type="Pfam" id="PF09334">
    <property type="entry name" value="tRNA-synt_1g"/>
    <property type="match status" value="1"/>
</dbReference>
<dbReference type="PANTHER" id="PTHR45765">
    <property type="entry name" value="METHIONINE--TRNA LIGASE"/>
    <property type="match status" value="1"/>
</dbReference>
<evidence type="ECO:0000256" key="5">
    <source>
        <dbReference type="ARBA" id="ARBA00022598"/>
    </source>
</evidence>
<dbReference type="InterPro" id="IPR033911">
    <property type="entry name" value="MetRS_core"/>
</dbReference>
<gene>
    <name evidence="15" type="ORF">BJ085DRAFT_41226</name>
</gene>
<dbReference type="CDD" id="cd00814">
    <property type="entry name" value="MetRS_core"/>
    <property type="match status" value="1"/>
</dbReference>
<evidence type="ECO:0000313" key="15">
    <source>
        <dbReference type="EMBL" id="RKP34704.1"/>
    </source>
</evidence>
<dbReference type="STRING" id="215637.A0A4P9ZMT4"/>
<dbReference type="InterPro" id="IPR015413">
    <property type="entry name" value="Methionyl/Leucyl_tRNA_Synth"/>
</dbReference>
<evidence type="ECO:0000256" key="2">
    <source>
        <dbReference type="ARBA" id="ARBA00005594"/>
    </source>
</evidence>
<evidence type="ECO:0000256" key="1">
    <source>
        <dbReference type="ARBA" id="ARBA00004496"/>
    </source>
</evidence>
<sequence>MSQIQLSLTTTPASGTPEAANILKVFVGAAVYQATLQTERVEPSKKNGPQLSVTLTSAQPPAVLFEANAVLRYLASQSPQANSAGLVGALAALRLNSLFEIEEKRIVPLLAAKRPDLAQIYAALDPLAQQFIASAAAVPGPAEVALFSDLYFVYSASSAEATAPFPHLQAWFTALNQRPGIAVAITAAQAFLDVVPVVIFQKPSLSNRRVGPVRELSEDLSGKVRPIPGQRNVLITSALPYVNNVPHLGNIIGSTLSADVYARYARLRGFNTLFVCGTDEYGTATETKALEEGVSCQELCDKYNAIHRQVYDWFDLSFDHFGRTTTQKQTEVAQDMFHSLHRNGFTIEDTLTQLFCETCQRFLADRYVEGVCPKCKYEDARGDQCDACGTLLNAADLEQPRCKLDGNRPILRESTHIFLDLPQLQPKVEAFVERSIEAGQWSVNGRTITHNWLREGLKPRCITRDLKWGTPVPLEHMKDKVFYVWYDAPIGYPSITANYTDDWQAWWKNPKEVQLYQFMGKDNVPFHSVIFPACEIGTGEDWTLVHHISTTEYLNYEGGKFSKSRNIGVFGTNVMDTGIPVEVWRYYLLANRPETSDSIFTWKEFVMRNNTELLANVGNFCNRVMKFINTAKYQCVVPAWSEALVHPPTGAPATAESRLIGEVNQLLTEYIANFDAVRIRTALKLAMEISQRGNGYLQESKLDNSLYTNHRAQCDTVIAVGVNLIYLLSALFYPFMPSTARAMCQQLNAPLHVIPTEFNLDLLPGHVVGEAEHLFKRIDEKMADVYRERYGGGSSKAK</sequence>
<dbReference type="GO" id="GO:0017102">
    <property type="term" value="C:methionyl glutamyl tRNA synthetase complex"/>
    <property type="evidence" value="ECO:0007669"/>
    <property type="project" value="UniProtKB-ARBA"/>
</dbReference>
<dbReference type="GO" id="GO:0005829">
    <property type="term" value="C:cytosol"/>
    <property type="evidence" value="ECO:0007669"/>
    <property type="project" value="TreeGrafter"/>
</dbReference>
<organism evidence="15 16">
    <name type="scientific">Dimargaris cristalligena</name>
    <dbReference type="NCBI Taxonomy" id="215637"/>
    <lineage>
        <taxon>Eukaryota</taxon>
        <taxon>Fungi</taxon>
        <taxon>Fungi incertae sedis</taxon>
        <taxon>Zoopagomycota</taxon>
        <taxon>Kickxellomycotina</taxon>
        <taxon>Dimargaritomycetes</taxon>
        <taxon>Dimargaritales</taxon>
        <taxon>Dimargaritaceae</taxon>
        <taxon>Dimargaris</taxon>
    </lineage>
</organism>
<dbReference type="CDD" id="cd07957">
    <property type="entry name" value="Anticodon_Ia_Met"/>
    <property type="match status" value="1"/>
</dbReference>
<dbReference type="InterPro" id="IPR014729">
    <property type="entry name" value="Rossmann-like_a/b/a_fold"/>
</dbReference>
<keyword evidence="7 12" id="KW-0067">ATP-binding</keyword>
<dbReference type="OrthoDB" id="5844513at2759"/>
<dbReference type="GO" id="GO:0004825">
    <property type="term" value="F:methionine-tRNA ligase activity"/>
    <property type="evidence" value="ECO:0007669"/>
    <property type="project" value="UniProtKB-EC"/>
</dbReference>
<dbReference type="InterPro" id="IPR029038">
    <property type="entry name" value="MetRS_Zn"/>
</dbReference>
<proteinExistence type="inferred from homology"/>
<comment type="catalytic activity">
    <reaction evidence="11">
        <text>tRNA(Met) + L-methionine + ATP = L-methionyl-tRNA(Met) + AMP + diphosphate</text>
        <dbReference type="Rhea" id="RHEA:13481"/>
        <dbReference type="Rhea" id="RHEA-COMP:9667"/>
        <dbReference type="Rhea" id="RHEA-COMP:9698"/>
        <dbReference type="ChEBI" id="CHEBI:30616"/>
        <dbReference type="ChEBI" id="CHEBI:33019"/>
        <dbReference type="ChEBI" id="CHEBI:57844"/>
        <dbReference type="ChEBI" id="CHEBI:78442"/>
        <dbReference type="ChEBI" id="CHEBI:78530"/>
        <dbReference type="ChEBI" id="CHEBI:456215"/>
        <dbReference type="EC" id="6.1.1.10"/>
    </reaction>
</comment>
<evidence type="ECO:0000256" key="11">
    <source>
        <dbReference type="ARBA" id="ARBA00047364"/>
    </source>
</evidence>